<evidence type="ECO:0000259" key="1">
    <source>
        <dbReference type="Pfam" id="PF03625"/>
    </source>
</evidence>
<name>A0A7M1AZW2_9BACT</name>
<dbReference type="Proteomes" id="UP000593719">
    <property type="component" value="Chromosome"/>
</dbReference>
<dbReference type="CDD" id="cd14797">
    <property type="entry name" value="DUF302"/>
    <property type="match status" value="1"/>
</dbReference>
<evidence type="ECO:0000313" key="3">
    <source>
        <dbReference type="Proteomes" id="UP000593719"/>
    </source>
</evidence>
<dbReference type="RefSeq" id="WP_193151152.1">
    <property type="nucleotide sequence ID" value="NZ_CP041235.1"/>
</dbReference>
<dbReference type="AlphaFoldDB" id="A0A7M1AZW2"/>
<feature type="domain" description="DUF302" evidence="1">
    <location>
        <begin position="51"/>
        <end position="111"/>
    </location>
</feature>
<dbReference type="Gene3D" id="3.30.310.70">
    <property type="entry name" value="TT1751-like domain"/>
    <property type="match status" value="1"/>
</dbReference>
<dbReference type="InterPro" id="IPR035923">
    <property type="entry name" value="TT1751-like_sf"/>
</dbReference>
<dbReference type="EMBL" id="CP041235">
    <property type="protein sequence ID" value="QOP42826.1"/>
    <property type="molecule type" value="Genomic_DNA"/>
</dbReference>
<dbReference type="PANTHER" id="PTHR38342:SF2">
    <property type="entry name" value="INNER MEMBRANE OR EXPORTED"/>
    <property type="match status" value="1"/>
</dbReference>
<accession>A0A7M1AZW2</accession>
<dbReference type="SUPFAM" id="SSF103247">
    <property type="entry name" value="TT1751-like"/>
    <property type="match status" value="1"/>
</dbReference>
<dbReference type="Pfam" id="PF03625">
    <property type="entry name" value="DUF302"/>
    <property type="match status" value="1"/>
</dbReference>
<proteinExistence type="predicted"/>
<dbReference type="InterPro" id="IPR005180">
    <property type="entry name" value="DUF302"/>
</dbReference>
<keyword evidence="3" id="KW-1185">Reference proteome</keyword>
<protein>
    <submittedName>
        <fullName evidence="2">DUF302 domain-containing protein</fullName>
    </submittedName>
</protein>
<evidence type="ECO:0000313" key="2">
    <source>
        <dbReference type="EMBL" id="QOP42826.1"/>
    </source>
</evidence>
<dbReference type="PANTHER" id="PTHR38342">
    <property type="entry name" value="SLR5037 PROTEIN"/>
    <property type="match status" value="1"/>
</dbReference>
<sequence>MKYFLLLPILLNVTLFANDIIIKESAKSVDATIQKIKEIVTKRGLHVFTVVDHQANAKHIGMQMRSSKLIIFGNPKTGTQLMQQDVVTGVDLPMKILVYQDRDKKVKVAYRNGSWLKEEHPLLSDKLVRKIDNALDKITNKAIQ</sequence>
<reference evidence="2 3" key="1">
    <citation type="submission" date="2019-06" db="EMBL/GenBank/DDBJ databases">
        <title>Sulfurimonas gotlandica sp. nov., a chemoautotrophic and psychrotolerant epsilonproteobacterium isolated from a pelagic redoxcline, and an emended description of the genus Sulfurimonas.</title>
        <authorList>
            <person name="Wang S."/>
            <person name="Jiang L."/>
            <person name="Shao Z."/>
        </authorList>
    </citation>
    <scope>NUCLEOTIDE SEQUENCE [LARGE SCALE GENOMIC DNA]</scope>
    <source>
        <strain evidence="2 3">S2-6</strain>
    </source>
</reference>
<gene>
    <name evidence="2" type="ORF">FJR45_02210</name>
</gene>
<organism evidence="2 3">
    <name type="scientific">Sulfurimonas sediminis</name>
    <dbReference type="NCBI Taxonomy" id="2590020"/>
    <lineage>
        <taxon>Bacteria</taxon>
        <taxon>Pseudomonadati</taxon>
        <taxon>Campylobacterota</taxon>
        <taxon>Epsilonproteobacteria</taxon>
        <taxon>Campylobacterales</taxon>
        <taxon>Sulfurimonadaceae</taxon>
        <taxon>Sulfurimonas</taxon>
    </lineage>
</organism>
<dbReference type="KEGG" id="ssei:FJR45_02210"/>